<evidence type="ECO:0000256" key="1">
    <source>
        <dbReference type="SAM" id="Phobius"/>
    </source>
</evidence>
<dbReference type="Gene3D" id="2.40.50.140">
    <property type="entry name" value="Nucleic acid-binding proteins"/>
    <property type="match status" value="1"/>
</dbReference>
<dbReference type="Proteomes" id="UP000274139">
    <property type="component" value="Unassembled WGS sequence"/>
</dbReference>
<evidence type="ECO:0000313" key="4">
    <source>
        <dbReference type="Proteomes" id="UP000274139"/>
    </source>
</evidence>
<feature type="transmembrane region" description="Helical" evidence="1">
    <location>
        <begin position="43"/>
        <end position="64"/>
    </location>
</feature>
<dbReference type="OrthoDB" id="5654021at2"/>
<dbReference type="AlphaFoldDB" id="A0A454JEA8"/>
<dbReference type="EMBL" id="RFAR01000089">
    <property type="protein sequence ID" value="RMC92953.1"/>
    <property type="molecule type" value="Genomic_DNA"/>
</dbReference>
<reference evidence="3 4" key="1">
    <citation type="submission" date="2018-10" db="EMBL/GenBank/DDBJ databases">
        <title>Draft genome sequence of Aquitalea MWU14-2217 isolated from a wild cranberry bog in Provincetown, Massachusetts.</title>
        <authorList>
            <person name="Ebadzadsahrai G."/>
            <person name="Soby S."/>
        </authorList>
    </citation>
    <scope>NUCLEOTIDE SEQUENCE [LARGE SCALE GENOMIC DNA]</scope>
    <source>
        <strain evidence="3 4">MWU14-2217</strain>
    </source>
</reference>
<keyword evidence="1" id="KW-0472">Membrane</keyword>
<evidence type="ECO:0000259" key="2">
    <source>
        <dbReference type="Pfam" id="PF01957"/>
    </source>
</evidence>
<dbReference type="Pfam" id="PF01957">
    <property type="entry name" value="NfeD"/>
    <property type="match status" value="1"/>
</dbReference>
<accession>A0A454JEA8</accession>
<proteinExistence type="predicted"/>
<keyword evidence="4" id="KW-1185">Reference proteome</keyword>
<dbReference type="InterPro" id="IPR012340">
    <property type="entry name" value="NA-bd_OB-fold"/>
</dbReference>
<organism evidence="3 4">
    <name type="scientific">Aquitalea palustris</name>
    <dbReference type="NCBI Taxonomy" id="2480983"/>
    <lineage>
        <taxon>Bacteria</taxon>
        <taxon>Pseudomonadati</taxon>
        <taxon>Pseudomonadota</taxon>
        <taxon>Betaproteobacteria</taxon>
        <taxon>Neisseriales</taxon>
        <taxon>Chromobacteriaceae</taxon>
        <taxon>Aquitalea</taxon>
    </lineage>
</organism>
<dbReference type="InterPro" id="IPR002810">
    <property type="entry name" value="NfeD-like_C"/>
</dbReference>
<comment type="caution">
    <text evidence="3">The sequence shown here is derived from an EMBL/GenBank/DDBJ whole genome shotgun (WGS) entry which is preliminary data.</text>
</comment>
<keyword evidence="1" id="KW-0812">Transmembrane</keyword>
<dbReference type="RefSeq" id="WP_103526045.1">
    <property type="nucleotide sequence ID" value="NZ_JAIZDC010000008.1"/>
</dbReference>
<keyword evidence="1" id="KW-1133">Transmembrane helix</keyword>
<name>A0A454JEA8_9NEIS</name>
<gene>
    <name evidence="3" type="ORF">EAY64_17635</name>
</gene>
<sequence length="145" mass="15673">MTHTIWLVAALLALIAEFMSGTFYLLVLAVALAVAGVGSLAGASEAICWLLASLSGSIGVFGVARWRARQRRSNHTTRPADDPDIGQTVRISALLDDGLARVHYRGTEWQARLSGDGPWQAGMQAYIHSRDGNVLILSLKQTETR</sequence>
<protein>
    <recommendedName>
        <fullName evidence="2">NfeD-like C-terminal domain-containing protein</fullName>
    </recommendedName>
</protein>
<feature type="domain" description="NfeD-like C-terminal" evidence="2">
    <location>
        <begin position="83"/>
        <end position="136"/>
    </location>
</feature>
<evidence type="ECO:0000313" key="3">
    <source>
        <dbReference type="EMBL" id="RMC92953.1"/>
    </source>
</evidence>